<dbReference type="FunCoup" id="L0A9P1">
    <property type="interactions" value="17"/>
</dbReference>
<keyword evidence="5 7" id="KW-1133">Transmembrane helix</keyword>
<feature type="transmembrane region" description="Helical" evidence="7">
    <location>
        <begin position="220"/>
        <end position="240"/>
    </location>
</feature>
<dbReference type="GO" id="GO:0055085">
    <property type="term" value="P:transmembrane transport"/>
    <property type="evidence" value="ECO:0007669"/>
    <property type="project" value="InterPro"/>
</dbReference>
<dbReference type="InParanoid" id="L0A9P1"/>
<evidence type="ECO:0000256" key="7">
    <source>
        <dbReference type="RuleBase" id="RU363032"/>
    </source>
</evidence>
<gene>
    <name evidence="9" type="ordered locus">Calag_0347</name>
</gene>
<evidence type="ECO:0000256" key="2">
    <source>
        <dbReference type="ARBA" id="ARBA00022448"/>
    </source>
</evidence>
<name>L0A9P1_CALLD</name>
<evidence type="ECO:0000256" key="1">
    <source>
        <dbReference type="ARBA" id="ARBA00004651"/>
    </source>
</evidence>
<dbReference type="SUPFAM" id="SSF161098">
    <property type="entry name" value="MetI-like"/>
    <property type="match status" value="1"/>
</dbReference>
<evidence type="ECO:0000256" key="6">
    <source>
        <dbReference type="ARBA" id="ARBA00023136"/>
    </source>
</evidence>
<evidence type="ECO:0000259" key="8">
    <source>
        <dbReference type="PROSITE" id="PS50928"/>
    </source>
</evidence>
<keyword evidence="3" id="KW-1003">Cell membrane</keyword>
<evidence type="ECO:0000256" key="3">
    <source>
        <dbReference type="ARBA" id="ARBA00022475"/>
    </source>
</evidence>
<dbReference type="PANTHER" id="PTHR43163">
    <property type="entry name" value="DIPEPTIDE TRANSPORT SYSTEM PERMEASE PROTEIN DPPB-RELATED"/>
    <property type="match status" value="1"/>
</dbReference>
<dbReference type="KEGG" id="clg:Calag_0347"/>
<keyword evidence="4 7" id="KW-0812">Transmembrane</keyword>
<dbReference type="InterPro" id="IPR000515">
    <property type="entry name" value="MetI-like"/>
</dbReference>
<dbReference type="PANTHER" id="PTHR43163:SF6">
    <property type="entry name" value="DIPEPTIDE TRANSPORT SYSTEM PERMEASE PROTEIN DPPB-RELATED"/>
    <property type="match status" value="1"/>
</dbReference>
<feature type="domain" description="ABC transmembrane type-1" evidence="8">
    <location>
        <begin position="109"/>
        <end position="347"/>
    </location>
</feature>
<evidence type="ECO:0000313" key="10">
    <source>
        <dbReference type="Proteomes" id="UP000010469"/>
    </source>
</evidence>
<dbReference type="AlphaFoldDB" id="L0A9P1"/>
<protein>
    <submittedName>
        <fullName evidence="9">ABC-type dipeptide/oligopeptide/nickel transport system, permease component</fullName>
    </submittedName>
</protein>
<sequence>MGGWDIKLWQYVLRRVLLFIPTLLGLTIIVFVLIHIGGTNKLLAMYLSPRLTGAARQQIIAELDQKFHFNDPIYIQYFYWLGQIFEGNWGITNTPIFSGPVTQAIEIFFPNTLMLTIVAAILIWFISIPLGVHTAVNRDKPSDNTIRVASLTFYAMPWYLIGIVLIIIFAVWLKILPISGTVNPSLVAGLSWYKNGISYPTHVLLIDALIHGDFVVAGNAFLHLIMPSLTLALGVMAALVRLMRGTMLETLDQDFVNFARAKGVPEKVVINLYAKNNALLPVITNFGYLVAGLLGGVVVIEDVFSYPGIGMWLTDAMINNDMGGIMGGTLLFGIILVVTSLILDLIYAKIDPRIRY</sequence>
<keyword evidence="2 7" id="KW-0813">Transport</keyword>
<dbReference type="Pfam" id="PF00528">
    <property type="entry name" value="BPD_transp_1"/>
    <property type="match status" value="1"/>
</dbReference>
<dbReference type="HOGENOM" id="CLU_036879_1_3_2"/>
<dbReference type="EMBL" id="CP003378">
    <property type="protein sequence ID" value="AFZ70124.1"/>
    <property type="molecule type" value="Genomic_DNA"/>
</dbReference>
<feature type="transmembrane region" description="Helical" evidence="7">
    <location>
        <begin position="148"/>
        <end position="173"/>
    </location>
</feature>
<comment type="subcellular location">
    <subcellularLocation>
        <location evidence="1 7">Cell membrane</location>
        <topology evidence="1 7">Multi-pass membrane protein</topology>
    </subcellularLocation>
</comment>
<keyword evidence="10" id="KW-1185">Reference proteome</keyword>
<feature type="transmembrane region" description="Helical" evidence="7">
    <location>
        <begin position="282"/>
        <end position="304"/>
    </location>
</feature>
<keyword evidence="6 7" id="KW-0472">Membrane</keyword>
<evidence type="ECO:0000313" key="9">
    <source>
        <dbReference type="EMBL" id="AFZ70124.1"/>
    </source>
</evidence>
<dbReference type="STRING" id="1056495.Calag_0347"/>
<evidence type="ECO:0000256" key="4">
    <source>
        <dbReference type="ARBA" id="ARBA00022692"/>
    </source>
</evidence>
<accession>L0A9P1</accession>
<organism evidence="9 10">
    <name type="scientific">Caldisphaera lagunensis (strain DSM 15908 / JCM 11604 / ANMR 0165 / IC-154)</name>
    <dbReference type="NCBI Taxonomy" id="1056495"/>
    <lineage>
        <taxon>Archaea</taxon>
        <taxon>Thermoproteota</taxon>
        <taxon>Thermoprotei</taxon>
        <taxon>Acidilobales</taxon>
        <taxon>Caldisphaeraceae</taxon>
        <taxon>Caldisphaera</taxon>
    </lineage>
</organism>
<reference evidence="10" key="1">
    <citation type="submission" date="2012-03" db="EMBL/GenBank/DDBJ databases">
        <title>Complete genome of Caldisphaera lagunensis DSM 15908.</title>
        <authorList>
            <person name="Lucas S."/>
            <person name="Copeland A."/>
            <person name="Lapidus A."/>
            <person name="Glavina del Rio T."/>
            <person name="Dalin E."/>
            <person name="Tice H."/>
            <person name="Bruce D."/>
            <person name="Goodwin L."/>
            <person name="Pitluck S."/>
            <person name="Peters L."/>
            <person name="Mikhailova N."/>
            <person name="Teshima H."/>
            <person name="Kyrpides N."/>
            <person name="Mavromatis K."/>
            <person name="Ivanova N."/>
            <person name="Brettin T."/>
            <person name="Detter J.C."/>
            <person name="Han C."/>
            <person name="Larimer F."/>
            <person name="Land M."/>
            <person name="Hauser L."/>
            <person name="Markowitz V."/>
            <person name="Cheng J.-F."/>
            <person name="Hugenholtz P."/>
            <person name="Woyke T."/>
            <person name="Wu D."/>
            <person name="Spring S."/>
            <person name="Schroeder M."/>
            <person name="Brambilla E."/>
            <person name="Klenk H.-P."/>
            <person name="Eisen J.A."/>
        </authorList>
    </citation>
    <scope>NUCLEOTIDE SEQUENCE [LARGE SCALE GENOMIC DNA]</scope>
    <source>
        <strain evidence="10">DSM 15908 / JCM 11604 / IC-154</strain>
    </source>
</reference>
<dbReference type="eggNOG" id="arCOG00751">
    <property type="taxonomic scope" value="Archaea"/>
</dbReference>
<dbReference type="InterPro" id="IPR035906">
    <property type="entry name" value="MetI-like_sf"/>
</dbReference>
<dbReference type="CDD" id="cd06261">
    <property type="entry name" value="TM_PBP2"/>
    <property type="match status" value="1"/>
</dbReference>
<feature type="transmembrane region" description="Helical" evidence="7">
    <location>
        <begin position="113"/>
        <end position="136"/>
    </location>
</feature>
<dbReference type="PROSITE" id="PS50928">
    <property type="entry name" value="ABC_TM1"/>
    <property type="match status" value="1"/>
</dbReference>
<comment type="similarity">
    <text evidence="7">Belongs to the binding-protein-dependent transport system permease family.</text>
</comment>
<proteinExistence type="inferred from homology"/>
<dbReference type="Gene3D" id="1.10.3720.10">
    <property type="entry name" value="MetI-like"/>
    <property type="match status" value="1"/>
</dbReference>
<feature type="transmembrane region" description="Helical" evidence="7">
    <location>
        <begin position="12"/>
        <end position="36"/>
    </location>
</feature>
<feature type="transmembrane region" description="Helical" evidence="7">
    <location>
        <begin position="324"/>
        <end position="347"/>
    </location>
</feature>
<dbReference type="GO" id="GO:0005886">
    <property type="term" value="C:plasma membrane"/>
    <property type="evidence" value="ECO:0007669"/>
    <property type="project" value="UniProtKB-SubCell"/>
</dbReference>
<dbReference type="Proteomes" id="UP000010469">
    <property type="component" value="Chromosome"/>
</dbReference>
<evidence type="ECO:0000256" key="5">
    <source>
        <dbReference type="ARBA" id="ARBA00022989"/>
    </source>
</evidence>